<dbReference type="Proteomes" id="UP001152795">
    <property type="component" value="Unassembled WGS sequence"/>
</dbReference>
<name>A0A7D9I9I4_PARCT</name>
<organism evidence="1 2">
    <name type="scientific">Paramuricea clavata</name>
    <name type="common">Red gorgonian</name>
    <name type="synonym">Violescent sea-whip</name>
    <dbReference type="NCBI Taxonomy" id="317549"/>
    <lineage>
        <taxon>Eukaryota</taxon>
        <taxon>Metazoa</taxon>
        <taxon>Cnidaria</taxon>
        <taxon>Anthozoa</taxon>
        <taxon>Octocorallia</taxon>
        <taxon>Malacalcyonacea</taxon>
        <taxon>Plexauridae</taxon>
        <taxon>Paramuricea</taxon>
    </lineage>
</organism>
<reference evidence="1" key="1">
    <citation type="submission" date="2020-04" db="EMBL/GenBank/DDBJ databases">
        <authorList>
            <person name="Alioto T."/>
            <person name="Alioto T."/>
            <person name="Gomez Garrido J."/>
        </authorList>
    </citation>
    <scope>NUCLEOTIDE SEQUENCE</scope>
    <source>
        <strain evidence="1">A484AB</strain>
    </source>
</reference>
<dbReference type="AlphaFoldDB" id="A0A7D9I9I4"/>
<accession>A0A7D9I9I4</accession>
<proteinExistence type="predicted"/>
<keyword evidence="2" id="KW-1185">Reference proteome</keyword>
<dbReference type="EMBL" id="CACRXK020004668">
    <property type="protein sequence ID" value="CAB4003580.1"/>
    <property type="molecule type" value="Genomic_DNA"/>
</dbReference>
<evidence type="ECO:0000313" key="1">
    <source>
        <dbReference type="EMBL" id="CAB4003580.1"/>
    </source>
</evidence>
<evidence type="ECO:0000313" key="2">
    <source>
        <dbReference type="Proteomes" id="UP001152795"/>
    </source>
</evidence>
<comment type="caution">
    <text evidence="1">The sequence shown here is derived from an EMBL/GenBank/DDBJ whole genome shotgun (WGS) entry which is preliminary data.</text>
</comment>
<sequence length="84" mass="9207">MVICLVFYKTKGNLGILSRKALKLFGHKAVGIQSTKARKQAQKIIAADAKGSERKSNEASCGVSQELTGSCQLCPQQTKRMLFY</sequence>
<gene>
    <name evidence="1" type="ORF">PACLA_8A024522</name>
</gene>
<protein>
    <submittedName>
        <fullName evidence="1">Uncharacterized protein</fullName>
    </submittedName>
</protein>